<dbReference type="CDD" id="cd17624">
    <property type="entry name" value="REC_OmpR_PmrA-like"/>
    <property type="match status" value="1"/>
</dbReference>
<dbReference type="Pfam" id="PF00486">
    <property type="entry name" value="Trans_reg_C"/>
    <property type="match status" value="1"/>
</dbReference>
<keyword evidence="13" id="KW-1185">Reference proteome</keyword>
<evidence type="ECO:0000256" key="9">
    <source>
        <dbReference type="PROSITE-ProRule" id="PRU01091"/>
    </source>
</evidence>
<dbReference type="PROSITE" id="PS51755">
    <property type="entry name" value="OMPR_PHOB"/>
    <property type="match status" value="1"/>
</dbReference>
<dbReference type="Gene3D" id="6.10.250.690">
    <property type="match status" value="1"/>
</dbReference>
<feature type="DNA-binding region" description="OmpR/PhoB-type" evidence="9">
    <location>
        <begin position="124"/>
        <end position="218"/>
    </location>
</feature>
<dbReference type="EMBL" id="PIPL01000001">
    <property type="protein sequence ID" value="RUO25546.1"/>
    <property type="molecule type" value="Genomic_DNA"/>
</dbReference>
<feature type="domain" description="Response regulatory" evidence="10">
    <location>
        <begin position="2"/>
        <end position="116"/>
    </location>
</feature>
<dbReference type="SMART" id="SM00862">
    <property type="entry name" value="Trans_reg_C"/>
    <property type="match status" value="1"/>
</dbReference>
<evidence type="ECO:0000256" key="3">
    <source>
        <dbReference type="ARBA" id="ARBA00022553"/>
    </source>
</evidence>
<dbReference type="SUPFAM" id="SSF46894">
    <property type="entry name" value="C-terminal effector domain of the bipartite response regulators"/>
    <property type="match status" value="1"/>
</dbReference>
<organism evidence="12 13">
    <name type="scientific">Aliidiomarina minuta</name>
    <dbReference type="NCBI Taxonomy" id="880057"/>
    <lineage>
        <taxon>Bacteria</taxon>
        <taxon>Pseudomonadati</taxon>
        <taxon>Pseudomonadota</taxon>
        <taxon>Gammaproteobacteria</taxon>
        <taxon>Alteromonadales</taxon>
        <taxon>Idiomarinaceae</taxon>
        <taxon>Aliidiomarina</taxon>
    </lineage>
</organism>
<dbReference type="PANTHER" id="PTHR48111">
    <property type="entry name" value="REGULATOR OF RPOS"/>
    <property type="match status" value="1"/>
</dbReference>
<keyword evidence="2" id="KW-0963">Cytoplasm</keyword>
<dbReference type="SMART" id="SM00448">
    <property type="entry name" value="REC"/>
    <property type="match status" value="1"/>
</dbReference>
<dbReference type="InterPro" id="IPR039420">
    <property type="entry name" value="WalR-like"/>
</dbReference>
<dbReference type="PANTHER" id="PTHR48111:SF35">
    <property type="entry name" value="TRANSCRIPTIONAL REGULATORY PROTEIN QSEB"/>
    <property type="match status" value="1"/>
</dbReference>
<evidence type="ECO:0000256" key="4">
    <source>
        <dbReference type="ARBA" id="ARBA00023012"/>
    </source>
</evidence>
<dbReference type="CDD" id="cd00383">
    <property type="entry name" value="trans_reg_C"/>
    <property type="match status" value="1"/>
</dbReference>
<keyword evidence="4" id="KW-0902">Two-component regulatory system</keyword>
<dbReference type="OrthoDB" id="9802426at2"/>
<name>A0A432W6E6_9GAMM</name>
<evidence type="ECO:0000259" key="10">
    <source>
        <dbReference type="PROSITE" id="PS50110"/>
    </source>
</evidence>
<dbReference type="FunFam" id="3.40.50.2300:FF:000002">
    <property type="entry name" value="DNA-binding response regulator PhoP"/>
    <property type="match status" value="1"/>
</dbReference>
<dbReference type="InterPro" id="IPR016032">
    <property type="entry name" value="Sig_transdc_resp-reg_C-effctor"/>
</dbReference>
<dbReference type="GO" id="GO:0005829">
    <property type="term" value="C:cytosol"/>
    <property type="evidence" value="ECO:0007669"/>
    <property type="project" value="TreeGrafter"/>
</dbReference>
<reference evidence="12 13" key="1">
    <citation type="journal article" date="2011" name="Front. Microbiol.">
        <title>Genomic signatures of strain selection and enhancement in Bacillus atrophaeus var. globigii, a historical biowarfare simulant.</title>
        <authorList>
            <person name="Gibbons H.S."/>
            <person name="Broomall S.M."/>
            <person name="McNew L.A."/>
            <person name="Daligault H."/>
            <person name="Chapman C."/>
            <person name="Bruce D."/>
            <person name="Karavis M."/>
            <person name="Krepps M."/>
            <person name="McGregor P.A."/>
            <person name="Hong C."/>
            <person name="Park K.H."/>
            <person name="Akmal A."/>
            <person name="Feldman A."/>
            <person name="Lin J.S."/>
            <person name="Chang W.E."/>
            <person name="Higgs B.W."/>
            <person name="Demirev P."/>
            <person name="Lindquist J."/>
            <person name="Liem A."/>
            <person name="Fochler E."/>
            <person name="Read T.D."/>
            <person name="Tapia R."/>
            <person name="Johnson S."/>
            <person name="Bishop-Lilly K.A."/>
            <person name="Detter C."/>
            <person name="Han C."/>
            <person name="Sozhamannan S."/>
            <person name="Rosenzweig C.N."/>
            <person name="Skowronski E.W."/>
        </authorList>
    </citation>
    <scope>NUCLEOTIDE SEQUENCE [LARGE SCALE GENOMIC DNA]</scope>
    <source>
        <strain evidence="12 13">MLST1</strain>
    </source>
</reference>
<evidence type="ECO:0000313" key="12">
    <source>
        <dbReference type="EMBL" id="RUO25546.1"/>
    </source>
</evidence>
<keyword evidence="7" id="KW-0804">Transcription</keyword>
<dbReference type="InterPro" id="IPR001867">
    <property type="entry name" value="OmpR/PhoB-type_DNA-bd"/>
</dbReference>
<evidence type="ECO:0000256" key="6">
    <source>
        <dbReference type="ARBA" id="ARBA00023125"/>
    </source>
</evidence>
<dbReference type="GO" id="GO:0000976">
    <property type="term" value="F:transcription cis-regulatory region binding"/>
    <property type="evidence" value="ECO:0007669"/>
    <property type="project" value="TreeGrafter"/>
</dbReference>
<keyword evidence="3 8" id="KW-0597">Phosphoprotein</keyword>
<dbReference type="Gene3D" id="1.10.10.10">
    <property type="entry name" value="Winged helix-like DNA-binding domain superfamily/Winged helix DNA-binding domain"/>
    <property type="match status" value="1"/>
</dbReference>
<dbReference type="Pfam" id="PF00072">
    <property type="entry name" value="Response_reg"/>
    <property type="match status" value="1"/>
</dbReference>
<dbReference type="Gene3D" id="3.40.50.2300">
    <property type="match status" value="1"/>
</dbReference>
<comment type="subcellular location">
    <subcellularLocation>
        <location evidence="1">Cytoplasm</location>
    </subcellularLocation>
</comment>
<dbReference type="InterPro" id="IPR036388">
    <property type="entry name" value="WH-like_DNA-bd_sf"/>
</dbReference>
<dbReference type="InterPro" id="IPR011006">
    <property type="entry name" value="CheY-like_superfamily"/>
</dbReference>
<gene>
    <name evidence="12" type="ORF">CWE09_02080</name>
</gene>
<dbReference type="GO" id="GO:0000156">
    <property type="term" value="F:phosphorelay response regulator activity"/>
    <property type="evidence" value="ECO:0007669"/>
    <property type="project" value="TreeGrafter"/>
</dbReference>
<protein>
    <submittedName>
        <fullName evidence="12">DNA-binding response regulator</fullName>
    </submittedName>
</protein>
<dbReference type="AlphaFoldDB" id="A0A432W6E6"/>
<comment type="caution">
    <text evidence="12">The sequence shown here is derived from an EMBL/GenBank/DDBJ whole genome shotgun (WGS) entry which is preliminary data.</text>
</comment>
<keyword evidence="5" id="KW-0805">Transcription regulation</keyword>
<evidence type="ECO:0000313" key="13">
    <source>
        <dbReference type="Proteomes" id="UP000288293"/>
    </source>
</evidence>
<proteinExistence type="predicted"/>
<evidence type="ECO:0000256" key="7">
    <source>
        <dbReference type="ARBA" id="ARBA00023163"/>
    </source>
</evidence>
<sequence length="225" mass="24965">MHILLVEDDDQIAGAIERGLQLHDFAVNRVATGVAAKQALTHFSSDLVILDLGLPDGDGMQVLRHWREQSMQLPVLVLTARDGLQDKVLGLQAGADDYVLKPFELDELIARVHALIRRSSGLSAPLIRHGAVDFNPSTREVRLHGQTVFLPRRELALIEKLLYSGRRIISTEQLYDSLYGYGEEPDSNSLSVHIYHVRQKLGKDIIETVRGLGYRLGKATAGSVK</sequence>
<dbReference type="RefSeq" id="WP_126802245.1">
    <property type="nucleotide sequence ID" value="NZ_PIPL01000001.1"/>
</dbReference>
<dbReference type="PROSITE" id="PS50110">
    <property type="entry name" value="RESPONSE_REGULATORY"/>
    <property type="match status" value="1"/>
</dbReference>
<feature type="modified residue" description="4-aspartylphosphate" evidence="8">
    <location>
        <position position="51"/>
    </location>
</feature>
<dbReference type="GO" id="GO:0032993">
    <property type="term" value="C:protein-DNA complex"/>
    <property type="evidence" value="ECO:0007669"/>
    <property type="project" value="TreeGrafter"/>
</dbReference>
<keyword evidence="6 9" id="KW-0238">DNA-binding</keyword>
<evidence type="ECO:0000256" key="1">
    <source>
        <dbReference type="ARBA" id="ARBA00004496"/>
    </source>
</evidence>
<dbReference type="Proteomes" id="UP000288293">
    <property type="component" value="Unassembled WGS sequence"/>
</dbReference>
<evidence type="ECO:0000259" key="11">
    <source>
        <dbReference type="PROSITE" id="PS51755"/>
    </source>
</evidence>
<evidence type="ECO:0000256" key="2">
    <source>
        <dbReference type="ARBA" id="ARBA00022490"/>
    </source>
</evidence>
<feature type="domain" description="OmpR/PhoB-type" evidence="11">
    <location>
        <begin position="124"/>
        <end position="218"/>
    </location>
</feature>
<dbReference type="InterPro" id="IPR001789">
    <property type="entry name" value="Sig_transdc_resp-reg_receiver"/>
</dbReference>
<evidence type="ECO:0000256" key="5">
    <source>
        <dbReference type="ARBA" id="ARBA00023015"/>
    </source>
</evidence>
<evidence type="ECO:0000256" key="8">
    <source>
        <dbReference type="PROSITE-ProRule" id="PRU00169"/>
    </source>
</evidence>
<dbReference type="SUPFAM" id="SSF52172">
    <property type="entry name" value="CheY-like"/>
    <property type="match status" value="1"/>
</dbReference>
<dbReference type="GO" id="GO:0006355">
    <property type="term" value="P:regulation of DNA-templated transcription"/>
    <property type="evidence" value="ECO:0007669"/>
    <property type="project" value="InterPro"/>
</dbReference>
<accession>A0A432W6E6</accession>